<name>A0ABQ8ESJ7_9FUNG</name>
<dbReference type="PANTHER" id="PTHR21072">
    <property type="entry name" value="GPI TRANSAMIDASE COMPONENT PIG-S"/>
    <property type="match status" value="1"/>
</dbReference>
<dbReference type="PANTHER" id="PTHR21072:SF13">
    <property type="entry name" value="GPI TRANSAMIDASE COMPONENT PIG-S"/>
    <property type="match status" value="1"/>
</dbReference>
<evidence type="ECO:0000256" key="8">
    <source>
        <dbReference type="ARBA" id="ARBA00023136"/>
    </source>
</evidence>
<dbReference type="InterPro" id="IPR019540">
    <property type="entry name" value="PtdIno-glycan_biosynth_class_S"/>
</dbReference>
<dbReference type="Proteomes" id="UP001648503">
    <property type="component" value="Unassembled WGS sequence"/>
</dbReference>
<feature type="transmembrane region" description="Helical" evidence="10">
    <location>
        <begin position="533"/>
        <end position="552"/>
    </location>
</feature>
<feature type="transmembrane region" description="Helical" evidence="10">
    <location>
        <begin position="20"/>
        <end position="36"/>
    </location>
</feature>
<comment type="caution">
    <text evidence="11">The sequence shown here is derived from an EMBL/GenBank/DDBJ whole genome shotgun (WGS) entry which is preliminary data.</text>
</comment>
<evidence type="ECO:0000256" key="2">
    <source>
        <dbReference type="ARBA" id="ARBA00004687"/>
    </source>
</evidence>
<keyword evidence="12" id="KW-1185">Reference proteome</keyword>
<keyword evidence="9" id="KW-0325">Glycoprotein</keyword>
<evidence type="ECO:0008006" key="13">
    <source>
        <dbReference type="Google" id="ProtNLM"/>
    </source>
</evidence>
<evidence type="ECO:0000256" key="6">
    <source>
        <dbReference type="ARBA" id="ARBA00022824"/>
    </source>
</evidence>
<evidence type="ECO:0000256" key="10">
    <source>
        <dbReference type="SAM" id="Phobius"/>
    </source>
</evidence>
<keyword evidence="7 10" id="KW-1133">Transmembrane helix</keyword>
<comment type="similarity">
    <text evidence="3">Belongs to the PIGS family.</text>
</comment>
<keyword evidence="5 10" id="KW-0812">Transmembrane</keyword>
<protein>
    <recommendedName>
        <fullName evidence="13">GPI transamidase component PIG-S</fullName>
    </recommendedName>
</protein>
<evidence type="ECO:0000256" key="4">
    <source>
        <dbReference type="ARBA" id="ARBA00022502"/>
    </source>
</evidence>
<evidence type="ECO:0000256" key="5">
    <source>
        <dbReference type="ARBA" id="ARBA00022692"/>
    </source>
</evidence>
<sequence>MKVELERITTEQFLARRSHIVFVIWTVIVLAIPVWWKTTEVYRAPLPFDAIRSWETAEALTVKLSMNIHLCFGAKVVEKLSPTSLSTVATLTQMELAEIFAEAVPAHSDVRQVSLMFEVDSIVGPNAWEASVMSPQEFDAGLGNTHGDNGVYYVYIDCAVAALTGKESVYIGKNRAIFLNMHQMCTRDSVVSRAVSVLSGLFGREQLSLSKLYKEKAADDMDRKSMRVVKYAPTYQVMLSLLIGNPEDTIVSWDIHTAAEAYIQSFLAELGTISDFTISSQILNYASLPIKPESYNNSNGSTEYHMSPKSLSNFVNSVEWNLASVVSSASPIHMILYIPPFEQTPLFVLHSDGSTLESNAFLIPQWGGVVIRNLPTDTHRVHLSMDDLHPVMEIFVEQLRGLLGMDRTQIMNEHILLPGVTVQYAAAPELGVTLWELDRLFRGRTLQNIVNAAQTLTSLANLLEQLSGMVVLDLIKDLVTNSLWSLTKAKHELQNRQFIKAAHHACEAVATAEAAFFHPSMVPLLYFPDEHKFAIYMPYFVPVAVPLIMALIREVRLRIKARGLGGIKTKTA</sequence>
<comment type="pathway">
    <text evidence="2">Glycolipid biosynthesis; glycosylphosphatidylinositol-anchor biosynthesis.</text>
</comment>
<keyword evidence="6" id="KW-0256">Endoplasmic reticulum</keyword>
<evidence type="ECO:0000313" key="11">
    <source>
        <dbReference type="EMBL" id="KAH6585627.1"/>
    </source>
</evidence>
<accession>A0ABQ8ESJ7</accession>
<evidence type="ECO:0000256" key="1">
    <source>
        <dbReference type="ARBA" id="ARBA00004477"/>
    </source>
</evidence>
<evidence type="ECO:0000256" key="9">
    <source>
        <dbReference type="ARBA" id="ARBA00023180"/>
    </source>
</evidence>
<organism evidence="11 12">
    <name type="scientific">Batrachochytrium salamandrivorans</name>
    <dbReference type="NCBI Taxonomy" id="1357716"/>
    <lineage>
        <taxon>Eukaryota</taxon>
        <taxon>Fungi</taxon>
        <taxon>Fungi incertae sedis</taxon>
        <taxon>Chytridiomycota</taxon>
        <taxon>Chytridiomycota incertae sedis</taxon>
        <taxon>Chytridiomycetes</taxon>
        <taxon>Rhizophydiales</taxon>
        <taxon>Rhizophydiales incertae sedis</taxon>
        <taxon>Batrachochytrium</taxon>
    </lineage>
</organism>
<keyword evidence="8 10" id="KW-0472">Membrane</keyword>
<proteinExistence type="inferred from homology"/>
<gene>
    <name evidence="11" type="ORF">BASA50_001235</name>
</gene>
<evidence type="ECO:0000256" key="3">
    <source>
        <dbReference type="ARBA" id="ARBA00005316"/>
    </source>
</evidence>
<comment type="subcellular location">
    <subcellularLocation>
        <location evidence="1">Endoplasmic reticulum membrane</location>
        <topology evidence="1">Multi-pass membrane protein</topology>
    </subcellularLocation>
</comment>
<evidence type="ECO:0000313" key="12">
    <source>
        <dbReference type="Proteomes" id="UP001648503"/>
    </source>
</evidence>
<reference evidence="11 12" key="1">
    <citation type="submission" date="2021-02" db="EMBL/GenBank/DDBJ databases">
        <title>Variation within the Batrachochytrium salamandrivorans European outbreak.</title>
        <authorList>
            <person name="Kelly M."/>
            <person name="Pasmans F."/>
            <person name="Shea T.P."/>
            <person name="Munoz J.F."/>
            <person name="Carranza S."/>
            <person name="Cuomo C.A."/>
            <person name="Martel A."/>
        </authorList>
    </citation>
    <scope>NUCLEOTIDE SEQUENCE [LARGE SCALE GENOMIC DNA]</scope>
    <source>
        <strain evidence="11 12">AMFP18/2</strain>
    </source>
</reference>
<keyword evidence="4" id="KW-0337">GPI-anchor biosynthesis</keyword>
<evidence type="ECO:0000256" key="7">
    <source>
        <dbReference type="ARBA" id="ARBA00022989"/>
    </source>
</evidence>
<dbReference type="Pfam" id="PF10510">
    <property type="entry name" value="PIG-S"/>
    <property type="match status" value="1"/>
</dbReference>
<dbReference type="EMBL" id="JAFCIX010000580">
    <property type="protein sequence ID" value="KAH6585627.1"/>
    <property type="molecule type" value="Genomic_DNA"/>
</dbReference>